<gene>
    <name evidence="1" type="ORF">RW1_060_00310</name>
</gene>
<name>X0QB39_RHOWR</name>
<reference evidence="1 2" key="1">
    <citation type="submission" date="2014-02" db="EMBL/GenBank/DDBJ databases">
        <title>Whole genome shotgun sequence of Rhodococcus wratislaviensis NBRC 100605.</title>
        <authorList>
            <person name="Hosoyama A."/>
            <person name="Tsuchikane K."/>
            <person name="Yoshida I."/>
            <person name="Ohji S."/>
            <person name="Ichikawa N."/>
            <person name="Yamazoe A."/>
            <person name="Fujita N."/>
        </authorList>
    </citation>
    <scope>NUCLEOTIDE SEQUENCE [LARGE SCALE GENOMIC DNA]</scope>
    <source>
        <strain evidence="1 2">NBRC 100605</strain>
    </source>
</reference>
<organism evidence="1 2">
    <name type="scientific">Rhodococcus wratislaviensis NBRC 100605</name>
    <dbReference type="NCBI Taxonomy" id="1219028"/>
    <lineage>
        <taxon>Bacteria</taxon>
        <taxon>Bacillati</taxon>
        <taxon>Actinomycetota</taxon>
        <taxon>Actinomycetes</taxon>
        <taxon>Mycobacteriales</taxon>
        <taxon>Nocardiaceae</taxon>
        <taxon>Rhodococcus</taxon>
    </lineage>
</organism>
<proteinExistence type="predicted"/>
<protein>
    <submittedName>
        <fullName evidence="1">Uncharacterized protein</fullName>
    </submittedName>
</protein>
<keyword evidence="2" id="KW-1185">Reference proteome</keyword>
<evidence type="ECO:0000313" key="1">
    <source>
        <dbReference type="EMBL" id="GAF48822.1"/>
    </source>
</evidence>
<dbReference type="Proteomes" id="UP000019491">
    <property type="component" value="Unassembled WGS sequence"/>
</dbReference>
<dbReference type="EMBL" id="BAWF01000060">
    <property type="protein sequence ID" value="GAF48822.1"/>
    <property type="molecule type" value="Genomic_DNA"/>
</dbReference>
<dbReference type="AlphaFoldDB" id="X0QB39"/>
<dbReference type="Pfam" id="PF20320">
    <property type="entry name" value="DUF6615"/>
    <property type="match status" value="1"/>
</dbReference>
<accession>X0QB39</accession>
<evidence type="ECO:0000313" key="2">
    <source>
        <dbReference type="Proteomes" id="UP000019491"/>
    </source>
</evidence>
<sequence length="290" mass="32870">MPHPLNNALQQKMDDLAIGTWSDLRIGTRLKLAPGEESITDHNLLELHRSVSGFNVQKFSKSAEKLNGADWEWWIGSDATRWIRLRVQAKRIHHRTYKMLSHKDKRTGEMQMDTLIQSSQSEVGVYPYHVFYNGWDMDRFKGSDVTDALKKNPLFRTCCRTEELWGCAAVPSELVRGIYQTPHGTYAPRYLEHAVPWSHLFGFPASVRGSEEQLSAIEKQLEAERIRAFELLSNFDIQDQGSPGRVTNVPGYARMVMRGNVDESQLDTGTGLPPAKVIITTNLEELGQSG</sequence>
<dbReference type="InterPro" id="IPR046723">
    <property type="entry name" value="DUF6615"/>
</dbReference>
<dbReference type="OrthoDB" id="4555101at2"/>
<dbReference type="RefSeq" id="WP_162181247.1">
    <property type="nucleotide sequence ID" value="NZ_BAWF01000060.1"/>
</dbReference>
<comment type="caution">
    <text evidence="1">The sequence shown here is derived from an EMBL/GenBank/DDBJ whole genome shotgun (WGS) entry which is preliminary data.</text>
</comment>